<dbReference type="GO" id="GO:0008745">
    <property type="term" value="F:N-acetylmuramoyl-L-alanine amidase activity"/>
    <property type="evidence" value="ECO:0007669"/>
    <property type="project" value="UniProtKB-EC"/>
</dbReference>
<dbReference type="InterPro" id="IPR050695">
    <property type="entry name" value="N-acetylmuramoyl_amidase_3"/>
</dbReference>
<feature type="chain" id="PRO_5008024582" evidence="2">
    <location>
        <begin position="25"/>
        <end position="234"/>
    </location>
</feature>
<sequence>MKKIIIFVFSIFILLSICTVSAKANVESDDSKVILIDPGHGGIDGGAQSKNGTIEKDINLQIATKLKEKLVSKGYTVYMTRDEDEGLYQKGSTIREKKRDDLKRRTEMKIETNCDIFVSIHQNMFAQSKCYGAQVWYASNDKSSTLANIVQDSLKETIKDNNKRVAKPAGEAYLILRDKFDGASILVECGFLSNPEEEVKLKSEEHQNLIVDGISLGIDRYFNENSNNTNDNSN</sequence>
<dbReference type="InterPro" id="IPR002508">
    <property type="entry name" value="MurNAc-LAA_cat"/>
</dbReference>
<dbReference type="CDD" id="cd02696">
    <property type="entry name" value="MurNAc-LAA"/>
    <property type="match status" value="1"/>
</dbReference>
<dbReference type="GO" id="GO:0030288">
    <property type="term" value="C:outer membrane-bounded periplasmic space"/>
    <property type="evidence" value="ECO:0007669"/>
    <property type="project" value="TreeGrafter"/>
</dbReference>
<keyword evidence="1 4" id="KW-0378">Hydrolase</keyword>
<evidence type="ECO:0000256" key="2">
    <source>
        <dbReference type="SAM" id="SignalP"/>
    </source>
</evidence>
<accession>A0A174IU64</accession>
<gene>
    <name evidence="4" type="primary">amiC</name>
    <name evidence="4" type="ORF">ERS852471_02530</name>
</gene>
<dbReference type="PANTHER" id="PTHR30404">
    <property type="entry name" value="N-ACETYLMURAMOYL-L-ALANINE AMIDASE"/>
    <property type="match status" value="1"/>
</dbReference>
<dbReference type="Proteomes" id="UP000095594">
    <property type="component" value="Unassembled WGS sequence"/>
</dbReference>
<dbReference type="InterPro" id="IPR014234">
    <property type="entry name" value="Spore_CwlD"/>
</dbReference>
<reference evidence="4 5" key="1">
    <citation type="submission" date="2015-09" db="EMBL/GenBank/DDBJ databases">
        <authorList>
            <consortium name="Pathogen Informatics"/>
        </authorList>
    </citation>
    <scope>NUCLEOTIDE SEQUENCE [LARGE SCALE GENOMIC DNA]</scope>
    <source>
        <strain evidence="4 5">2789STDY5834856</strain>
    </source>
</reference>
<name>A0A174IU64_9CLOT</name>
<dbReference type="AlphaFoldDB" id="A0A174IU64"/>
<evidence type="ECO:0000259" key="3">
    <source>
        <dbReference type="SMART" id="SM00646"/>
    </source>
</evidence>
<feature type="domain" description="MurNAc-LAA" evidence="3">
    <location>
        <begin position="106"/>
        <end position="219"/>
    </location>
</feature>
<dbReference type="NCBIfam" id="TIGR02883">
    <property type="entry name" value="spore_cwlD"/>
    <property type="match status" value="1"/>
</dbReference>
<dbReference type="GO" id="GO:0009253">
    <property type="term" value="P:peptidoglycan catabolic process"/>
    <property type="evidence" value="ECO:0007669"/>
    <property type="project" value="InterPro"/>
</dbReference>
<dbReference type="Pfam" id="PF01520">
    <property type="entry name" value="Amidase_3"/>
    <property type="match status" value="1"/>
</dbReference>
<evidence type="ECO:0000313" key="4">
    <source>
        <dbReference type="EMBL" id="CUO88419.1"/>
    </source>
</evidence>
<dbReference type="SUPFAM" id="SSF53187">
    <property type="entry name" value="Zn-dependent exopeptidases"/>
    <property type="match status" value="1"/>
</dbReference>
<feature type="signal peptide" evidence="2">
    <location>
        <begin position="1"/>
        <end position="24"/>
    </location>
</feature>
<dbReference type="OrthoDB" id="9806267at2"/>
<organism evidence="4 5">
    <name type="scientific">Clostridium disporicum</name>
    <dbReference type="NCBI Taxonomy" id="84024"/>
    <lineage>
        <taxon>Bacteria</taxon>
        <taxon>Bacillati</taxon>
        <taxon>Bacillota</taxon>
        <taxon>Clostridia</taxon>
        <taxon>Eubacteriales</taxon>
        <taxon>Clostridiaceae</taxon>
        <taxon>Clostridium</taxon>
    </lineage>
</organism>
<evidence type="ECO:0000313" key="5">
    <source>
        <dbReference type="Proteomes" id="UP000095594"/>
    </source>
</evidence>
<proteinExistence type="predicted"/>
<dbReference type="EMBL" id="CYZX01000018">
    <property type="protein sequence ID" value="CUO88419.1"/>
    <property type="molecule type" value="Genomic_DNA"/>
</dbReference>
<dbReference type="SMART" id="SM00646">
    <property type="entry name" value="Ami_3"/>
    <property type="match status" value="1"/>
</dbReference>
<dbReference type="EC" id="3.5.1.28" evidence="4"/>
<protein>
    <submittedName>
        <fullName evidence="4">N-acetylmuramoyl-L-alanine amidase CwlD</fullName>
        <ecNumber evidence="4">3.5.1.28</ecNumber>
    </submittedName>
</protein>
<keyword evidence="2" id="KW-0732">Signal</keyword>
<evidence type="ECO:0000256" key="1">
    <source>
        <dbReference type="ARBA" id="ARBA00022801"/>
    </source>
</evidence>
<dbReference type="RefSeq" id="WP_055267078.1">
    <property type="nucleotide sequence ID" value="NZ_CABIXQ010000018.1"/>
</dbReference>
<dbReference type="Gene3D" id="3.40.630.40">
    <property type="entry name" value="Zn-dependent exopeptidases"/>
    <property type="match status" value="1"/>
</dbReference>
<dbReference type="PANTHER" id="PTHR30404:SF0">
    <property type="entry name" value="N-ACETYLMURAMOYL-L-ALANINE AMIDASE AMIC"/>
    <property type="match status" value="1"/>
</dbReference>